<gene>
    <name evidence="7" type="ORF">HXX08_02855</name>
    <name evidence="8" type="ORF">OZ401_002490</name>
</gene>
<keyword evidence="5 6" id="KW-0472">Membrane</keyword>
<feature type="transmembrane region" description="Helical" evidence="6">
    <location>
        <begin position="258"/>
        <end position="279"/>
    </location>
</feature>
<keyword evidence="10" id="KW-1185">Reference proteome</keyword>
<feature type="transmembrane region" description="Helical" evidence="6">
    <location>
        <begin position="50"/>
        <end position="70"/>
    </location>
</feature>
<accession>A0A8T7LS04</accession>
<dbReference type="RefSeq" id="WP_341468571.1">
    <property type="nucleotide sequence ID" value="NZ_CP128399.1"/>
</dbReference>
<keyword evidence="3" id="KW-0133">Cell shape</keyword>
<comment type="subcellular location">
    <subcellularLocation>
        <location evidence="1">Membrane</location>
        <topology evidence="1">Multi-pass membrane protein</topology>
    </subcellularLocation>
</comment>
<keyword evidence="4 6" id="KW-1133">Transmembrane helix</keyword>
<feature type="transmembrane region" description="Helical" evidence="6">
    <location>
        <begin position="138"/>
        <end position="154"/>
    </location>
</feature>
<dbReference type="GO" id="GO:0015648">
    <property type="term" value="F:lipid-linked peptidoglycan transporter activity"/>
    <property type="evidence" value="ECO:0007669"/>
    <property type="project" value="TreeGrafter"/>
</dbReference>
<dbReference type="AlphaFoldDB" id="A0A8T7LS04"/>
<dbReference type="GO" id="GO:0032153">
    <property type="term" value="C:cell division site"/>
    <property type="evidence" value="ECO:0007669"/>
    <property type="project" value="TreeGrafter"/>
</dbReference>
<organism evidence="7 9">
    <name type="scientific">Candidatus Chlorohelix allophototropha</name>
    <dbReference type="NCBI Taxonomy" id="3003348"/>
    <lineage>
        <taxon>Bacteria</taxon>
        <taxon>Bacillati</taxon>
        <taxon>Chloroflexota</taxon>
        <taxon>Chloroflexia</taxon>
        <taxon>Candidatus Chloroheliales</taxon>
        <taxon>Candidatus Chloroheliaceae</taxon>
        <taxon>Candidatus Chlorohelix</taxon>
    </lineage>
</organism>
<feature type="transmembrane region" description="Helical" evidence="6">
    <location>
        <begin position="210"/>
        <end position="229"/>
    </location>
</feature>
<feature type="transmembrane region" description="Helical" evidence="6">
    <location>
        <begin position="235"/>
        <end position="251"/>
    </location>
</feature>
<dbReference type="PANTHER" id="PTHR30474:SF3">
    <property type="entry name" value="PEPTIDOGLYCAN GLYCOSYLTRANSFERASE RODA"/>
    <property type="match status" value="1"/>
</dbReference>
<feature type="transmembrane region" description="Helical" evidence="6">
    <location>
        <begin position="376"/>
        <end position="401"/>
    </location>
</feature>
<evidence type="ECO:0000256" key="6">
    <source>
        <dbReference type="SAM" id="Phobius"/>
    </source>
</evidence>
<dbReference type="EMBL" id="JACATZ010000001">
    <property type="protein sequence ID" value="NWJ44794.1"/>
    <property type="molecule type" value="Genomic_DNA"/>
</dbReference>
<dbReference type="Proteomes" id="UP001431572">
    <property type="component" value="Chromosome 1"/>
</dbReference>
<dbReference type="Proteomes" id="UP000521676">
    <property type="component" value="Unassembled WGS sequence"/>
</dbReference>
<dbReference type="GO" id="GO:0005886">
    <property type="term" value="C:plasma membrane"/>
    <property type="evidence" value="ECO:0007669"/>
    <property type="project" value="TreeGrafter"/>
</dbReference>
<feature type="transmembrane region" description="Helical" evidence="6">
    <location>
        <begin position="20"/>
        <end position="38"/>
    </location>
</feature>
<dbReference type="GO" id="GO:0008360">
    <property type="term" value="P:regulation of cell shape"/>
    <property type="evidence" value="ECO:0007669"/>
    <property type="project" value="UniProtKB-KW"/>
</dbReference>
<evidence type="ECO:0000313" key="10">
    <source>
        <dbReference type="Proteomes" id="UP001431572"/>
    </source>
</evidence>
<keyword evidence="2 6" id="KW-0812">Transmembrane</keyword>
<feature type="transmembrane region" description="Helical" evidence="6">
    <location>
        <begin position="347"/>
        <end position="364"/>
    </location>
</feature>
<evidence type="ECO:0000256" key="2">
    <source>
        <dbReference type="ARBA" id="ARBA00022692"/>
    </source>
</evidence>
<feature type="transmembrane region" description="Helical" evidence="6">
    <location>
        <begin position="413"/>
        <end position="436"/>
    </location>
</feature>
<evidence type="ECO:0000256" key="4">
    <source>
        <dbReference type="ARBA" id="ARBA00022989"/>
    </source>
</evidence>
<dbReference type="InterPro" id="IPR001182">
    <property type="entry name" value="FtsW/RodA"/>
</dbReference>
<dbReference type="GO" id="GO:0051301">
    <property type="term" value="P:cell division"/>
    <property type="evidence" value="ECO:0007669"/>
    <property type="project" value="InterPro"/>
</dbReference>
<evidence type="ECO:0000256" key="3">
    <source>
        <dbReference type="ARBA" id="ARBA00022960"/>
    </source>
</evidence>
<evidence type="ECO:0000313" key="7">
    <source>
        <dbReference type="EMBL" id="NWJ44794.1"/>
    </source>
</evidence>
<dbReference type="EMBL" id="CP128399">
    <property type="protein sequence ID" value="WJW66677.1"/>
    <property type="molecule type" value="Genomic_DNA"/>
</dbReference>
<name>A0A8T7LS04_9CHLR</name>
<feature type="transmembrane region" description="Helical" evidence="6">
    <location>
        <begin position="166"/>
        <end position="189"/>
    </location>
</feature>
<sequence length="442" mass="48543">MQITPTLKKKPPLRLVELQLLVAPALLVLLGMLIVISVPNQRVGWDAKDLWMPFVFIGLLLVTHLVLTIWLPRSDQLIMPLVSALSAFGLIMSQRLETTRTGNIASRQVLWVVLGYTTFLIVALGLRNIMALRRYKYTFLFLGLLLTAAVTIFGQEVNGARLWFRFGIFSFQPSELLKVMLVVFLAAYLDDKREVILSTNFRLGPIPLPPFPYLMPMLGILGIALLTMIVQKELGAAELFFGVFLIMLFAATGRASYVIVGLVLIIAGFALIYVLSANIDQLAHVRVRVDAWLNPWPTGQGRSYQIVQALFSFAEGGVFGQGIGQGAPYFIPEVHTDYVMAAIGEEMGLAGALGILGLDVLLVYRGFHIALHTTNGFYQFLAIGISAIFGIQTLIIVGGVTKLIPLSGMTLPFISYGGSSILVNFLMAGLLVRLSLERDSKV</sequence>
<protein>
    <submittedName>
        <fullName evidence="7">FtsW/RodA/SpoVE family cell cycle protein</fullName>
    </submittedName>
</protein>
<evidence type="ECO:0000256" key="5">
    <source>
        <dbReference type="ARBA" id="ARBA00023136"/>
    </source>
</evidence>
<dbReference type="PANTHER" id="PTHR30474">
    <property type="entry name" value="CELL CYCLE PROTEIN"/>
    <property type="match status" value="1"/>
</dbReference>
<reference evidence="8" key="2">
    <citation type="journal article" date="2024" name="Nature">
        <title>Anoxygenic phototroph of the Chloroflexota uses a type I reaction centre.</title>
        <authorList>
            <person name="Tsuji J.M."/>
            <person name="Shaw N.A."/>
            <person name="Nagashima S."/>
            <person name="Venkiteswaran J.J."/>
            <person name="Schiff S.L."/>
            <person name="Watanabe T."/>
            <person name="Fukui M."/>
            <person name="Hanada S."/>
            <person name="Tank M."/>
            <person name="Neufeld J.D."/>
        </authorList>
    </citation>
    <scope>NUCLEOTIDE SEQUENCE</scope>
    <source>
        <strain evidence="8">L227-S17</strain>
    </source>
</reference>
<dbReference type="Pfam" id="PF01098">
    <property type="entry name" value="FTSW_RODA_SPOVE"/>
    <property type="match status" value="1"/>
</dbReference>
<evidence type="ECO:0000256" key="1">
    <source>
        <dbReference type="ARBA" id="ARBA00004141"/>
    </source>
</evidence>
<evidence type="ECO:0000313" key="8">
    <source>
        <dbReference type="EMBL" id="WJW66677.1"/>
    </source>
</evidence>
<reference evidence="7 9" key="1">
    <citation type="submission" date="2020-06" db="EMBL/GenBank/DDBJ databases">
        <title>Anoxygenic phototrophic Chloroflexota member uses a Type I reaction center.</title>
        <authorList>
            <person name="Tsuji J.M."/>
            <person name="Shaw N.A."/>
            <person name="Nagashima S."/>
            <person name="Venkiteswaran J."/>
            <person name="Schiff S.L."/>
            <person name="Hanada S."/>
            <person name="Tank M."/>
            <person name="Neufeld J.D."/>
        </authorList>
    </citation>
    <scope>NUCLEOTIDE SEQUENCE [LARGE SCALE GENOMIC DNA]</scope>
    <source>
        <strain evidence="7">L227-S17</strain>
    </source>
</reference>
<feature type="transmembrane region" description="Helical" evidence="6">
    <location>
        <begin position="77"/>
        <end position="96"/>
    </location>
</feature>
<evidence type="ECO:0000313" key="9">
    <source>
        <dbReference type="Proteomes" id="UP000521676"/>
    </source>
</evidence>
<feature type="transmembrane region" description="Helical" evidence="6">
    <location>
        <begin position="108"/>
        <end position="126"/>
    </location>
</feature>
<proteinExistence type="predicted"/>